<sequence>MEVRKPNNFEKDEIIALSPQALFDGTLGGVRATNEKVMNLIEPLLNKGCYYLIATENHNLMGWILIGENKDQFTEQLNGFIYELYVKEAYRGKGISKVLMNVAIEQLRQEGYSEVRLSAYVGNHAIKLYEKMGFSYRTVSMNLQL</sequence>
<dbReference type="PANTHER" id="PTHR43617">
    <property type="entry name" value="L-AMINO ACID N-ACETYLTRANSFERASE"/>
    <property type="match status" value="1"/>
</dbReference>
<dbReference type="AlphaFoldDB" id="A0A2S0K0B0"/>
<dbReference type="SUPFAM" id="SSF55729">
    <property type="entry name" value="Acyl-CoA N-acyltransferases (Nat)"/>
    <property type="match status" value="1"/>
</dbReference>
<evidence type="ECO:0000313" key="2">
    <source>
        <dbReference type="EMBL" id="AVK96748.1"/>
    </source>
</evidence>
<dbReference type="GeneID" id="48276716"/>
<evidence type="ECO:0000313" key="4">
    <source>
        <dbReference type="Proteomes" id="UP000238825"/>
    </source>
</evidence>
<organism evidence="2 4">
    <name type="scientific">Lysinibacillus sphaericus</name>
    <name type="common">Bacillus sphaericus</name>
    <dbReference type="NCBI Taxonomy" id="1421"/>
    <lineage>
        <taxon>Bacteria</taxon>
        <taxon>Bacillati</taxon>
        <taxon>Bacillota</taxon>
        <taxon>Bacilli</taxon>
        <taxon>Bacillales</taxon>
        <taxon>Bacillaceae</taxon>
        <taxon>Lysinibacillus</taxon>
    </lineage>
</organism>
<dbReference type="EMBL" id="UFSZ01000001">
    <property type="protein sequence ID" value="SUV17434.1"/>
    <property type="molecule type" value="Genomic_DNA"/>
</dbReference>
<evidence type="ECO:0000313" key="3">
    <source>
        <dbReference type="EMBL" id="SUV17434.1"/>
    </source>
</evidence>
<dbReference type="PROSITE" id="PS51186">
    <property type="entry name" value="GNAT"/>
    <property type="match status" value="1"/>
</dbReference>
<dbReference type="InterPro" id="IPR000182">
    <property type="entry name" value="GNAT_dom"/>
</dbReference>
<dbReference type="Proteomes" id="UP000238825">
    <property type="component" value="Chromosome"/>
</dbReference>
<gene>
    <name evidence="3" type="primary">yycN</name>
    <name evidence="2" type="ORF">LS41612_10945</name>
    <name evidence="3" type="ORF">NCTC10338_02537</name>
</gene>
<accession>A0A2S0K0B0</accession>
<dbReference type="GO" id="GO:0016747">
    <property type="term" value="F:acyltransferase activity, transferring groups other than amino-acyl groups"/>
    <property type="evidence" value="ECO:0007669"/>
    <property type="project" value="InterPro"/>
</dbReference>
<dbReference type="Pfam" id="PF00583">
    <property type="entry name" value="Acetyltransf_1"/>
    <property type="match status" value="1"/>
</dbReference>
<dbReference type="InterPro" id="IPR016181">
    <property type="entry name" value="Acyl_CoA_acyltransferase"/>
</dbReference>
<keyword evidence="3" id="KW-0012">Acyltransferase</keyword>
<evidence type="ECO:0000313" key="5">
    <source>
        <dbReference type="Proteomes" id="UP000255295"/>
    </source>
</evidence>
<evidence type="ECO:0000259" key="1">
    <source>
        <dbReference type="PROSITE" id="PS51186"/>
    </source>
</evidence>
<reference evidence="2 4" key="1">
    <citation type="submission" date="2017-03" db="EMBL/GenBank/DDBJ databases">
        <title>The whole genome sequencing and assembly of Lysinibacillus sphaericus DSM 28T strain.</title>
        <authorList>
            <person name="Lee Y.-J."/>
            <person name="Yi H."/>
            <person name="Bahn Y.-S."/>
            <person name="Kim J.F."/>
            <person name="Lee D.-W."/>
        </authorList>
    </citation>
    <scope>NUCLEOTIDE SEQUENCE [LARGE SCALE GENOMIC DNA]</scope>
    <source>
        <strain evidence="2 4">DSM 28</strain>
    </source>
</reference>
<dbReference type="EMBL" id="CP019980">
    <property type="protein sequence ID" value="AVK96748.1"/>
    <property type="molecule type" value="Genomic_DNA"/>
</dbReference>
<proteinExistence type="predicted"/>
<dbReference type="PANTHER" id="PTHR43617:SF34">
    <property type="entry name" value="PUTATIVE-RELATED"/>
    <property type="match status" value="1"/>
</dbReference>
<dbReference type="EC" id="2.3.1.-" evidence="3"/>
<dbReference type="Gene3D" id="3.40.630.30">
    <property type="match status" value="1"/>
</dbReference>
<feature type="domain" description="N-acetyltransferase" evidence="1">
    <location>
        <begin position="1"/>
        <end position="145"/>
    </location>
</feature>
<reference evidence="3 5" key="2">
    <citation type="submission" date="2018-06" db="EMBL/GenBank/DDBJ databases">
        <authorList>
            <consortium name="Pathogen Informatics"/>
            <person name="Doyle S."/>
        </authorList>
    </citation>
    <scope>NUCLEOTIDE SEQUENCE [LARGE SCALE GENOMIC DNA]</scope>
    <source>
        <strain evidence="3 5">NCTC10338</strain>
    </source>
</reference>
<dbReference type="RefSeq" id="WP_024364681.1">
    <property type="nucleotide sequence ID" value="NZ_BJNS01000081.1"/>
</dbReference>
<keyword evidence="2" id="KW-0808">Transferase</keyword>
<protein>
    <submittedName>
        <fullName evidence="2 3">N-acetyltransferase</fullName>
        <ecNumber evidence="3">2.3.1.-</ecNumber>
    </submittedName>
</protein>
<name>A0A2S0K0B0_LYSSH</name>
<dbReference type="InterPro" id="IPR050276">
    <property type="entry name" value="MshD_Acetyltransferase"/>
</dbReference>
<dbReference type="Proteomes" id="UP000255295">
    <property type="component" value="Unassembled WGS sequence"/>
</dbReference>
<dbReference type="CDD" id="cd04301">
    <property type="entry name" value="NAT_SF"/>
    <property type="match status" value="1"/>
</dbReference>